<feature type="transmembrane region" description="Helical" evidence="1">
    <location>
        <begin position="12"/>
        <end position="33"/>
    </location>
</feature>
<comment type="caution">
    <text evidence="2">The sequence shown here is derived from an EMBL/GenBank/DDBJ whole genome shotgun (WGS) entry which is preliminary data.</text>
</comment>
<keyword evidence="1" id="KW-1133">Transmembrane helix</keyword>
<accession>A0ABT1MLQ7</accession>
<sequence length="147" mass="17408">MLNLLMSTLEMMGLTFIIGFFVAAVIKGIASWADSLDFYNTHQEELLRLKRVRKLHQKVARLLEHEAIKNYRYGDKRVEFSRGINKDLSEVRPAGYYHGVSHGQSKLDLIDYYYSEDTQLMYLRKREQMIRLQEKRDNENNSSENKK</sequence>
<organism evidence="2 3">
    <name type="scientific">Coprobacter tertius</name>
    <dbReference type="NCBI Taxonomy" id="2944915"/>
    <lineage>
        <taxon>Bacteria</taxon>
        <taxon>Pseudomonadati</taxon>
        <taxon>Bacteroidota</taxon>
        <taxon>Bacteroidia</taxon>
        <taxon>Bacteroidales</taxon>
        <taxon>Barnesiellaceae</taxon>
        <taxon>Coprobacter</taxon>
    </lineage>
</organism>
<evidence type="ECO:0000313" key="2">
    <source>
        <dbReference type="EMBL" id="MCP9612653.1"/>
    </source>
</evidence>
<proteinExistence type="predicted"/>
<dbReference type="EMBL" id="JANDHW010000012">
    <property type="protein sequence ID" value="MCP9612653.1"/>
    <property type="molecule type" value="Genomic_DNA"/>
</dbReference>
<name>A0ABT1MLQ7_9BACT</name>
<gene>
    <name evidence="2" type="ORF">NMU02_11175</name>
</gene>
<reference evidence="2 3" key="1">
    <citation type="submission" date="2022-07" db="EMBL/GenBank/DDBJ databases">
        <title>Fecal culturing of patients with breast cancer.</title>
        <authorList>
            <person name="Teng N.M.Y."/>
            <person name="Kiu R."/>
            <person name="Evans R."/>
            <person name="Baker D.J."/>
            <person name="Zenner C."/>
            <person name="Robinson S.D."/>
            <person name="Hall L.J."/>
        </authorList>
    </citation>
    <scope>NUCLEOTIDE SEQUENCE [LARGE SCALE GENOMIC DNA]</scope>
    <source>
        <strain evidence="2 3">LH1063</strain>
    </source>
</reference>
<keyword evidence="3" id="KW-1185">Reference proteome</keyword>
<evidence type="ECO:0000313" key="3">
    <source>
        <dbReference type="Proteomes" id="UP001205603"/>
    </source>
</evidence>
<evidence type="ECO:0000256" key="1">
    <source>
        <dbReference type="SAM" id="Phobius"/>
    </source>
</evidence>
<dbReference type="Proteomes" id="UP001205603">
    <property type="component" value="Unassembled WGS sequence"/>
</dbReference>
<dbReference type="RefSeq" id="WP_255027995.1">
    <property type="nucleotide sequence ID" value="NZ_JANDHW010000012.1"/>
</dbReference>
<protein>
    <submittedName>
        <fullName evidence="2">LapA family protein</fullName>
    </submittedName>
</protein>
<keyword evidence="1" id="KW-0472">Membrane</keyword>
<keyword evidence="1" id="KW-0812">Transmembrane</keyword>